<organism evidence="6 7">
    <name type="scientific">Trypanosoma cruzi</name>
    <dbReference type="NCBI Taxonomy" id="5693"/>
    <lineage>
        <taxon>Eukaryota</taxon>
        <taxon>Discoba</taxon>
        <taxon>Euglenozoa</taxon>
        <taxon>Kinetoplastea</taxon>
        <taxon>Metakinetoplastina</taxon>
        <taxon>Trypanosomatida</taxon>
        <taxon>Trypanosomatidae</taxon>
        <taxon>Trypanosoma</taxon>
        <taxon>Schizotrypanum</taxon>
    </lineage>
</organism>
<dbReference type="InterPro" id="IPR012677">
    <property type="entry name" value="Nucleotide-bd_a/b_plait_sf"/>
</dbReference>
<accession>A0A2V2VTF4</accession>
<evidence type="ECO:0000259" key="5">
    <source>
        <dbReference type="PROSITE" id="PS50102"/>
    </source>
</evidence>
<dbReference type="GO" id="GO:0003723">
    <property type="term" value="F:RNA binding"/>
    <property type="evidence" value="ECO:0007669"/>
    <property type="project" value="UniProtKB-UniRule"/>
</dbReference>
<dbReference type="VEuPathDB" id="TriTrypDB:TcCLB.503683.11"/>
<dbReference type="SUPFAM" id="SSF54928">
    <property type="entry name" value="RNA-binding domain, RBD"/>
    <property type="match status" value="1"/>
</dbReference>
<proteinExistence type="predicted"/>
<dbReference type="VEuPathDB" id="TriTrypDB:BCY84_15106"/>
<dbReference type="VEuPathDB" id="TriTrypDB:C3747_47g286"/>
<evidence type="ECO:0000313" key="7">
    <source>
        <dbReference type="Proteomes" id="UP000246121"/>
    </source>
</evidence>
<feature type="domain" description="RRM" evidence="5">
    <location>
        <begin position="117"/>
        <end position="203"/>
    </location>
</feature>
<dbReference type="VEuPathDB" id="TriTrypDB:TcCLB.509999.140"/>
<gene>
    <name evidence="6" type="ORF">C4B63_10g157</name>
</gene>
<keyword evidence="2 3" id="KW-0694">RNA-binding</keyword>
<feature type="domain" description="RRM" evidence="5">
    <location>
        <begin position="24"/>
        <end position="102"/>
    </location>
</feature>
<evidence type="ECO:0000256" key="3">
    <source>
        <dbReference type="PROSITE-ProRule" id="PRU00176"/>
    </source>
</evidence>
<dbReference type="SMART" id="SM00360">
    <property type="entry name" value="RRM"/>
    <property type="match status" value="2"/>
</dbReference>
<dbReference type="AlphaFoldDB" id="A0A2V2VTF4"/>
<reference evidence="6 7" key="1">
    <citation type="journal article" date="2018" name="Microb. Genom.">
        <title>Expanding an expanded genome: long-read sequencing of Trypanosoma cruzi.</title>
        <authorList>
            <person name="Berna L."/>
            <person name="Rodriguez M."/>
            <person name="Chiribao M.L."/>
            <person name="Parodi-Talice A."/>
            <person name="Pita S."/>
            <person name="Rijo G."/>
            <person name="Alvarez-Valin F."/>
            <person name="Robello C."/>
        </authorList>
    </citation>
    <scope>NUCLEOTIDE SEQUENCE [LARGE SCALE GENOMIC DNA]</scope>
    <source>
        <strain evidence="6 7">Dm28c</strain>
    </source>
</reference>
<evidence type="ECO:0000313" key="6">
    <source>
        <dbReference type="EMBL" id="PWU99096.1"/>
    </source>
</evidence>
<sequence length="469" mass="51870">MHTREQVKPGDIVEHPSDEMYSHANLFIRHLPRVVDENELRIFFSPYGQILSAAVMRNIHTGENLGTAFVRYATNEQARTALNECNGRFLHGRAISVHWAKKRHDNTPIGDARKKIFKLFVRNIPLDVSADELARLFACFGPVGSVSLHKDTAVPRNKWMERRIGFVAFLAEGAAEKAAEAVHNTRPFPGSGSIPLMVKLAEDVPARNRRPGAAVTDSIRRGGAPNDMVRANATDRTMTRAPVDEGRVNCCRSDFSTWSFLRWSRCNSPQPTQSTNASSANYLCNLMPQPFYGCSAVPTPSPMRDYIFFHEANRQRVCAPGMPPKDHADAFLQQAPCLQQPNFFNHAEKDAATFHSLGAPQKKLGSSCSSLCPAESEEASTPIAIQYFNEWSARPATHDGSAASRQGAPITASTSFCSAYGTNIAEESSVSNSTPTTTEGRKRCTRYTHNPYRLHQQRLSECPTPPVPV</sequence>
<dbReference type="VEuPathDB" id="TriTrypDB:TcCL_NonESM06159"/>
<dbReference type="InterPro" id="IPR035979">
    <property type="entry name" value="RBD_domain_sf"/>
</dbReference>
<dbReference type="PROSITE" id="PS50102">
    <property type="entry name" value="RRM"/>
    <property type="match status" value="2"/>
</dbReference>
<evidence type="ECO:0000256" key="1">
    <source>
        <dbReference type="ARBA" id="ARBA00022737"/>
    </source>
</evidence>
<dbReference type="Pfam" id="PF00076">
    <property type="entry name" value="RRM_1"/>
    <property type="match status" value="2"/>
</dbReference>
<dbReference type="PANTHER" id="PTHR24012">
    <property type="entry name" value="RNA BINDING PROTEIN"/>
    <property type="match status" value="1"/>
</dbReference>
<feature type="region of interest" description="Disordered" evidence="4">
    <location>
        <begin position="209"/>
        <end position="229"/>
    </location>
</feature>
<dbReference type="EMBL" id="PRFA01000010">
    <property type="protein sequence ID" value="PWU99096.1"/>
    <property type="molecule type" value="Genomic_DNA"/>
</dbReference>
<evidence type="ECO:0000256" key="4">
    <source>
        <dbReference type="SAM" id="MobiDB-lite"/>
    </source>
</evidence>
<dbReference type="VEuPathDB" id="TriTrypDB:TcYC6_0083020"/>
<dbReference type="InterPro" id="IPR000504">
    <property type="entry name" value="RRM_dom"/>
</dbReference>
<comment type="caution">
    <text evidence="6">The sequence shown here is derived from an EMBL/GenBank/DDBJ whole genome shotgun (WGS) entry which is preliminary data.</text>
</comment>
<dbReference type="VEuPathDB" id="TriTrypDB:TCDM_04311"/>
<protein>
    <submittedName>
        <fullName evidence="6">Double RNA binding domain protein 6A</fullName>
    </submittedName>
</protein>
<dbReference type="VEuPathDB" id="TriTrypDB:TCSYLVIO_004305"/>
<dbReference type="VEuPathDB" id="TriTrypDB:TcBrA4_0128840"/>
<dbReference type="VEuPathDB" id="TriTrypDB:ECC02_007344"/>
<keyword evidence="1" id="KW-0677">Repeat</keyword>
<evidence type="ECO:0000256" key="2">
    <source>
        <dbReference type="ARBA" id="ARBA00022884"/>
    </source>
</evidence>
<dbReference type="VEuPathDB" id="TriTrypDB:Tc_MARK_3105"/>
<name>A0A2V2VTF4_TRYCR</name>
<dbReference type="Proteomes" id="UP000246121">
    <property type="component" value="Unassembled WGS sequence"/>
</dbReference>
<dbReference type="CDD" id="cd00590">
    <property type="entry name" value="RRM_SF"/>
    <property type="match status" value="2"/>
</dbReference>
<dbReference type="VEuPathDB" id="TriTrypDB:C4B63_10g157"/>
<dbReference type="OrthoDB" id="266020at2759"/>
<dbReference type="VEuPathDB" id="TriTrypDB:TcG_02899"/>
<dbReference type="Gene3D" id="3.30.70.330">
    <property type="match status" value="2"/>
</dbReference>